<dbReference type="Gene3D" id="3.60.60.20">
    <property type="match status" value="1"/>
</dbReference>
<dbReference type="GeneID" id="108705056"/>
<protein>
    <recommendedName>
        <fullName evidence="7">Phospholipase B-like</fullName>
        <ecNumber evidence="7">3.1.1.-</ecNumber>
    </recommendedName>
</protein>
<keyword evidence="3 7" id="KW-0378">Hydrolase</keyword>
<sequence length="142" mass="16412">MRNIVANRLATGGQEWASIFKKFNSGTGMVAVADKSDVLYKTGYWASYNVPYFPEVFNASGLPALVEKFWDWFYYDKTPRALIFQRDHSERYGINGEANELTSYEMAKKYQMVAVNEPTWDQVPPFQWSTSPFRSLMHIVVT</sequence>
<evidence type="ECO:0000256" key="5">
    <source>
        <dbReference type="ARBA" id="ARBA00023098"/>
    </source>
</evidence>
<gene>
    <name evidence="9 10" type="primary">LOC108705056</name>
</gene>
<keyword evidence="5 7" id="KW-0443">Lipid metabolism</keyword>
<evidence type="ECO:0000256" key="6">
    <source>
        <dbReference type="ARBA" id="ARBA00023180"/>
    </source>
</evidence>
<organism evidence="8 9">
    <name type="scientific">Xenopus laevis</name>
    <name type="common">African clawed frog</name>
    <dbReference type="NCBI Taxonomy" id="8355"/>
    <lineage>
        <taxon>Eukaryota</taxon>
        <taxon>Metazoa</taxon>
        <taxon>Chordata</taxon>
        <taxon>Craniata</taxon>
        <taxon>Vertebrata</taxon>
        <taxon>Euteleostomi</taxon>
        <taxon>Amphibia</taxon>
        <taxon>Batrachia</taxon>
        <taxon>Anura</taxon>
        <taxon>Pipoidea</taxon>
        <taxon>Pipidae</taxon>
        <taxon>Xenopodinae</taxon>
        <taxon>Xenopus</taxon>
        <taxon>Xenopus</taxon>
    </lineage>
</organism>
<dbReference type="AlphaFoldDB" id="A0A8J1M4G2"/>
<dbReference type="PANTHER" id="PTHR12370:SF3">
    <property type="entry name" value="PHOSPHOLIPASE B-LIKE 2-RELATED"/>
    <property type="match status" value="1"/>
</dbReference>
<dbReference type="Gene3D" id="3.60.60.30">
    <property type="match status" value="2"/>
</dbReference>
<comment type="similarity">
    <text evidence="1 7">Belongs to the phospholipase B-like family.</text>
</comment>
<keyword evidence="6" id="KW-0325">Glycoprotein</keyword>
<keyword evidence="4 7" id="KW-0442">Lipid degradation</keyword>
<name>A0A8J1M4G2_XENLA</name>
<keyword evidence="2" id="KW-0732">Signal</keyword>
<dbReference type="CTD" id="108705056"/>
<evidence type="ECO:0000256" key="3">
    <source>
        <dbReference type="ARBA" id="ARBA00022801"/>
    </source>
</evidence>
<evidence type="ECO:0000256" key="1">
    <source>
        <dbReference type="ARBA" id="ARBA00007835"/>
    </source>
</evidence>
<evidence type="ECO:0000313" key="8">
    <source>
        <dbReference type="Proteomes" id="UP000186698"/>
    </source>
</evidence>
<reference evidence="9 10" key="1">
    <citation type="submission" date="2025-04" db="UniProtKB">
        <authorList>
            <consortium name="RefSeq"/>
        </authorList>
    </citation>
    <scope>IDENTIFICATION</scope>
    <source>
        <strain evidence="9 10">J_2021</strain>
        <tissue evidence="9 10">Erythrocytes</tissue>
    </source>
</reference>
<evidence type="ECO:0000256" key="4">
    <source>
        <dbReference type="ARBA" id="ARBA00022963"/>
    </source>
</evidence>
<evidence type="ECO:0000313" key="10">
    <source>
        <dbReference type="RefSeq" id="XP_041436187.1"/>
    </source>
</evidence>
<proteinExistence type="inferred from homology"/>
<dbReference type="InterPro" id="IPR007000">
    <property type="entry name" value="PLipase_B-like"/>
</dbReference>
<dbReference type="OrthoDB" id="443524at2759"/>
<dbReference type="GO" id="GO:0005576">
    <property type="term" value="C:extracellular region"/>
    <property type="evidence" value="ECO:0007669"/>
    <property type="project" value="TreeGrafter"/>
</dbReference>
<dbReference type="Proteomes" id="UP000186698">
    <property type="component" value="Chromosome 1S"/>
</dbReference>
<dbReference type="KEGG" id="xla:108705056"/>
<dbReference type="EC" id="3.1.1.-" evidence="7"/>
<evidence type="ECO:0000313" key="9">
    <source>
        <dbReference type="RefSeq" id="XP_041436186.1"/>
    </source>
</evidence>
<evidence type="ECO:0000256" key="2">
    <source>
        <dbReference type="ARBA" id="ARBA00022729"/>
    </source>
</evidence>
<dbReference type="PANTHER" id="PTHR12370">
    <property type="entry name" value="PHOSPHOLIPASE B-RELATED"/>
    <property type="match status" value="1"/>
</dbReference>
<keyword evidence="8" id="KW-1185">Reference proteome</keyword>
<dbReference type="RefSeq" id="XP_041436186.1">
    <property type="nucleotide sequence ID" value="XM_041580252.1"/>
</dbReference>
<dbReference type="InterPro" id="IPR043042">
    <property type="entry name" value="PLipase_B-like_dom3"/>
</dbReference>
<accession>A0A8J1M4G2</accession>
<evidence type="ECO:0000256" key="7">
    <source>
        <dbReference type="RuleBase" id="RU364138"/>
    </source>
</evidence>
<dbReference type="GO" id="GO:0009395">
    <property type="term" value="P:phospholipid catabolic process"/>
    <property type="evidence" value="ECO:0007669"/>
    <property type="project" value="TreeGrafter"/>
</dbReference>
<dbReference type="RefSeq" id="XP_041436187.1">
    <property type="nucleotide sequence ID" value="XM_041580253.1"/>
</dbReference>
<dbReference type="Pfam" id="PF04916">
    <property type="entry name" value="Phospholip_B"/>
    <property type="match status" value="1"/>
</dbReference>
<comment type="function">
    <text evidence="7">Putative phospholipase.</text>
</comment>
<dbReference type="GO" id="GO:0004620">
    <property type="term" value="F:phospholipase activity"/>
    <property type="evidence" value="ECO:0007669"/>
    <property type="project" value="InterPro"/>
</dbReference>